<keyword evidence="12" id="KW-0762">Sugar transport</keyword>
<evidence type="ECO:0000256" key="9">
    <source>
        <dbReference type="ARBA" id="ARBA00025439"/>
    </source>
</evidence>
<evidence type="ECO:0000256" key="1">
    <source>
        <dbReference type="ARBA" id="ARBA00004651"/>
    </source>
</evidence>
<feature type="transmembrane region" description="Helical" evidence="11">
    <location>
        <begin position="229"/>
        <end position="254"/>
    </location>
</feature>
<feature type="transmembrane region" description="Helical" evidence="11">
    <location>
        <begin position="83"/>
        <end position="104"/>
    </location>
</feature>
<evidence type="ECO:0000313" key="12">
    <source>
        <dbReference type="EMBL" id="SDB50177.1"/>
    </source>
</evidence>
<dbReference type="Proteomes" id="UP000199071">
    <property type="component" value="Unassembled WGS sequence"/>
</dbReference>
<dbReference type="InterPro" id="IPR001851">
    <property type="entry name" value="ABC_transp_permease"/>
</dbReference>
<keyword evidence="4" id="KW-1003">Cell membrane</keyword>
<keyword evidence="6 11" id="KW-0812">Transmembrane</keyword>
<feature type="transmembrane region" description="Helical" evidence="11">
    <location>
        <begin position="274"/>
        <end position="296"/>
    </location>
</feature>
<evidence type="ECO:0000256" key="6">
    <source>
        <dbReference type="ARBA" id="ARBA00022692"/>
    </source>
</evidence>
<dbReference type="STRING" id="665467.SAMN02982931_03888"/>
<dbReference type="EMBL" id="FMXQ01000009">
    <property type="protein sequence ID" value="SDB50177.1"/>
    <property type="molecule type" value="Genomic_DNA"/>
</dbReference>
<comment type="function">
    <text evidence="9">Part of the ABC transporter complex LsrABCD involved in autoinducer 2 (AI-2) import. Probably responsible for the translocation of the substrate across the membrane.</text>
</comment>
<evidence type="ECO:0000256" key="4">
    <source>
        <dbReference type="ARBA" id="ARBA00022475"/>
    </source>
</evidence>
<dbReference type="PANTHER" id="PTHR32196">
    <property type="entry name" value="ABC TRANSPORTER PERMEASE PROTEIN YPHD-RELATED-RELATED"/>
    <property type="match status" value="1"/>
</dbReference>
<evidence type="ECO:0000256" key="10">
    <source>
        <dbReference type="ARBA" id="ARBA00039382"/>
    </source>
</evidence>
<evidence type="ECO:0000256" key="7">
    <source>
        <dbReference type="ARBA" id="ARBA00022989"/>
    </source>
</evidence>
<protein>
    <recommendedName>
        <fullName evidence="10">Autoinducer 2 import system permease protein LsrC</fullName>
    </recommendedName>
</protein>
<evidence type="ECO:0000256" key="11">
    <source>
        <dbReference type="SAM" id="Phobius"/>
    </source>
</evidence>
<accession>A0A1G6DYB2</accession>
<evidence type="ECO:0000313" key="13">
    <source>
        <dbReference type="Proteomes" id="UP000199071"/>
    </source>
</evidence>
<name>A0A1G6DYB2_9HYPH</name>
<evidence type="ECO:0000256" key="2">
    <source>
        <dbReference type="ARBA" id="ARBA00011262"/>
    </source>
</evidence>
<comment type="subunit">
    <text evidence="2">The complex is composed of two ATP-binding proteins (LsrA), two transmembrane proteins (LsrC and LsrD) and a solute-binding protein (LsrB).</text>
</comment>
<dbReference type="PANTHER" id="PTHR32196:SF29">
    <property type="entry name" value="AUTOINDUCER 2 IMPORT SYSTEM PERMEASE PROTEIN LSRC"/>
    <property type="match status" value="1"/>
</dbReference>
<feature type="transmembrane region" description="Helical" evidence="11">
    <location>
        <begin position="110"/>
        <end position="132"/>
    </location>
</feature>
<dbReference type="OrthoDB" id="7944771at2"/>
<feature type="transmembrane region" description="Helical" evidence="11">
    <location>
        <begin position="26"/>
        <end position="43"/>
    </location>
</feature>
<organism evidence="12 13">
    <name type="scientific">Bauldia litoralis</name>
    <dbReference type="NCBI Taxonomy" id="665467"/>
    <lineage>
        <taxon>Bacteria</taxon>
        <taxon>Pseudomonadati</taxon>
        <taxon>Pseudomonadota</taxon>
        <taxon>Alphaproteobacteria</taxon>
        <taxon>Hyphomicrobiales</taxon>
        <taxon>Kaistiaceae</taxon>
        <taxon>Bauldia</taxon>
    </lineage>
</organism>
<feature type="transmembrane region" description="Helical" evidence="11">
    <location>
        <begin position="55"/>
        <end position="76"/>
    </location>
</feature>
<proteinExistence type="predicted"/>
<sequence>MTDIADKHDQYPQRGALHRLVLDNRAALGTFVVFVLMMALFFWGNPQVFSDWRIYNSVLTTLPVALFLVVPLVFIVTVGEIDLSFPAVMGSAAWIFALGVAAGYDPFLCIAVAIVVGMVLGIGIGAIVVYAGLSSLVATLGMNYLLRGAILIFTNGKSIAVVSLKGTVAYDVLSGSLWGFPVQMLWATAFIILSMILYNRHKFGARVHCVGDNPDSAEQMGIDTKRIRVYTFVFMGFGAALAGIFSTMINFTWWPTSGDSYLLPTLAAVFLGGTPTWGGIGTILGGAIGAVIVSFIQVGIVSAGLDGFYVQFFNGLIIILALLGHRWNQTRYR</sequence>
<feature type="transmembrane region" description="Helical" evidence="11">
    <location>
        <begin position="176"/>
        <end position="198"/>
    </location>
</feature>
<feature type="transmembrane region" description="Helical" evidence="11">
    <location>
        <begin position="144"/>
        <end position="164"/>
    </location>
</feature>
<keyword evidence="8 11" id="KW-0472">Membrane</keyword>
<evidence type="ECO:0000256" key="5">
    <source>
        <dbReference type="ARBA" id="ARBA00022519"/>
    </source>
</evidence>
<reference evidence="12 13" key="1">
    <citation type="submission" date="2016-10" db="EMBL/GenBank/DDBJ databases">
        <authorList>
            <person name="de Groot N.N."/>
        </authorList>
    </citation>
    <scope>NUCLEOTIDE SEQUENCE [LARGE SCALE GENOMIC DNA]</scope>
    <source>
        <strain evidence="12 13">ATCC 35022</strain>
    </source>
</reference>
<dbReference type="Pfam" id="PF02653">
    <property type="entry name" value="BPD_transp_2"/>
    <property type="match status" value="1"/>
</dbReference>
<keyword evidence="3" id="KW-0813">Transport</keyword>
<keyword evidence="5" id="KW-0997">Cell inner membrane</keyword>
<dbReference type="AlphaFoldDB" id="A0A1G6DYB2"/>
<comment type="subcellular location">
    <subcellularLocation>
        <location evidence="1">Cell membrane</location>
        <topology evidence="1">Multi-pass membrane protein</topology>
    </subcellularLocation>
</comment>
<feature type="transmembrane region" description="Helical" evidence="11">
    <location>
        <begin position="308"/>
        <end position="327"/>
    </location>
</feature>
<dbReference type="GO" id="GO:0005886">
    <property type="term" value="C:plasma membrane"/>
    <property type="evidence" value="ECO:0007669"/>
    <property type="project" value="UniProtKB-SubCell"/>
</dbReference>
<keyword evidence="7 11" id="KW-1133">Transmembrane helix</keyword>
<dbReference type="GO" id="GO:0022857">
    <property type="term" value="F:transmembrane transporter activity"/>
    <property type="evidence" value="ECO:0007669"/>
    <property type="project" value="InterPro"/>
</dbReference>
<dbReference type="RefSeq" id="WP_090879041.1">
    <property type="nucleotide sequence ID" value="NZ_FMXQ01000009.1"/>
</dbReference>
<gene>
    <name evidence="12" type="ORF">SAMN02982931_03888</name>
</gene>
<dbReference type="CDD" id="cd06579">
    <property type="entry name" value="TM_PBP1_transp_AraH_like"/>
    <property type="match status" value="1"/>
</dbReference>
<evidence type="ECO:0000256" key="3">
    <source>
        <dbReference type="ARBA" id="ARBA00022448"/>
    </source>
</evidence>
<evidence type="ECO:0000256" key="8">
    <source>
        <dbReference type="ARBA" id="ARBA00023136"/>
    </source>
</evidence>
<keyword evidence="13" id="KW-1185">Reference proteome</keyword>